<dbReference type="Gene3D" id="3.90.950.20">
    <property type="entry name" value="CinA-like"/>
    <property type="match status" value="1"/>
</dbReference>
<keyword evidence="4" id="KW-1185">Reference proteome</keyword>
<dbReference type="InterPro" id="IPR008136">
    <property type="entry name" value="CinA_C"/>
</dbReference>
<protein>
    <submittedName>
        <fullName evidence="3">CinA domain protein</fullName>
    </submittedName>
</protein>
<dbReference type="EMBL" id="LT841305">
    <property type="protein sequence ID" value="SMH64970.1"/>
    <property type="molecule type" value="Genomic_DNA"/>
</dbReference>
<sequence>MTDTPTESLQIFLPMRPAALPDAQRLAIWARRAGVDVRVGLVATLPVCSGMALAIGEFANAADWIKSASCTHLSAGDWGGLRDWARASLPACPTPWSLFNDRGPEPEILPGEYWVESGTTAALPLQMAPPEWCLLQQAGAQGPRLALAESCTGGGLAARITALSGSSALLRHGFVTYSNAAKVQWLQVQEATLAQLGAVAEETALEMLTGALRDADLAAAITGIAGPGGAVPGKPVGTVCIAWGARNAGAQVRICHFSGDRWSVQYAAGSVALGGLLGLMGWSPLSLTASECQGGDVTFPPTKRGDRNEDYDNWD</sequence>
<dbReference type="NCBIfam" id="TIGR00199">
    <property type="entry name" value="PncC_domain"/>
    <property type="match status" value="1"/>
</dbReference>
<evidence type="ECO:0000256" key="1">
    <source>
        <dbReference type="SAM" id="MobiDB-lite"/>
    </source>
</evidence>
<organism evidence="3 4">
    <name type="scientific">Acidithiobacillus ferrivorans</name>
    <dbReference type="NCBI Taxonomy" id="160808"/>
    <lineage>
        <taxon>Bacteria</taxon>
        <taxon>Pseudomonadati</taxon>
        <taxon>Pseudomonadota</taxon>
        <taxon>Acidithiobacillia</taxon>
        <taxon>Acidithiobacillales</taxon>
        <taxon>Acidithiobacillaceae</taxon>
        <taxon>Acidithiobacillus</taxon>
    </lineage>
</organism>
<dbReference type="RefSeq" id="WP_231951217.1">
    <property type="nucleotide sequence ID" value="NZ_LT841305.1"/>
</dbReference>
<dbReference type="Pfam" id="PF02464">
    <property type="entry name" value="CinA"/>
    <property type="match status" value="1"/>
</dbReference>
<feature type="compositionally biased region" description="Basic and acidic residues" evidence="1">
    <location>
        <begin position="303"/>
        <end position="315"/>
    </location>
</feature>
<evidence type="ECO:0000313" key="3">
    <source>
        <dbReference type="EMBL" id="SMH64970.1"/>
    </source>
</evidence>
<feature type="domain" description="CinA C-terminal" evidence="2">
    <location>
        <begin position="137"/>
        <end position="277"/>
    </location>
</feature>
<dbReference type="InterPro" id="IPR036653">
    <property type="entry name" value="CinA-like_C"/>
</dbReference>
<gene>
    <name evidence="3" type="ORF">AFERRI_11004</name>
</gene>
<accession>A0ABY1MMI9</accession>
<proteinExistence type="predicted"/>
<dbReference type="SUPFAM" id="SSF142433">
    <property type="entry name" value="CinA-like"/>
    <property type="match status" value="1"/>
</dbReference>
<evidence type="ECO:0000313" key="4">
    <source>
        <dbReference type="Proteomes" id="UP000193925"/>
    </source>
</evidence>
<feature type="region of interest" description="Disordered" evidence="1">
    <location>
        <begin position="293"/>
        <end position="315"/>
    </location>
</feature>
<evidence type="ECO:0000259" key="2">
    <source>
        <dbReference type="Pfam" id="PF02464"/>
    </source>
</evidence>
<dbReference type="Proteomes" id="UP000193925">
    <property type="component" value="Chromosome AFERRI"/>
</dbReference>
<reference evidence="3 4" key="1">
    <citation type="submission" date="2017-03" db="EMBL/GenBank/DDBJ databases">
        <authorList>
            <person name="Regsiter A."/>
            <person name="William W."/>
        </authorList>
    </citation>
    <scope>NUCLEOTIDE SEQUENCE [LARGE SCALE GENOMIC DNA]</scope>
    <source>
        <strain evidence="3">PRJEB5721</strain>
    </source>
</reference>
<name>A0ABY1MMI9_9PROT</name>